<reference evidence="1" key="1">
    <citation type="submission" date="2023-03" db="EMBL/GenBank/DDBJ databases">
        <title>Massive genome expansion in bonnet fungi (Mycena s.s.) driven by repeated elements and novel gene families across ecological guilds.</title>
        <authorList>
            <consortium name="Lawrence Berkeley National Laboratory"/>
            <person name="Harder C.B."/>
            <person name="Miyauchi S."/>
            <person name="Viragh M."/>
            <person name="Kuo A."/>
            <person name="Thoen E."/>
            <person name="Andreopoulos B."/>
            <person name="Lu D."/>
            <person name="Skrede I."/>
            <person name="Drula E."/>
            <person name="Henrissat B."/>
            <person name="Morin E."/>
            <person name="Kohler A."/>
            <person name="Barry K."/>
            <person name="LaButti K."/>
            <person name="Morin E."/>
            <person name="Salamov A."/>
            <person name="Lipzen A."/>
            <person name="Mereny Z."/>
            <person name="Hegedus B."/>
            <person name="Baldrian P."/>
            <person name="Stursova M."/>
            <person name="Weitz H."/>
            <person name="Taylor A."/>
            <person name="Grigoriev I.V."/>
            <person name="Nagy L.G."/>
            <person name="Martin F."/>
            <person name="Kauserud H."/>
        </authorList>
    </citation>
    <scope>NUCLEOTIDE SEQUENCE</scope>
    <source>
        <strain evidence="1">CBHHK067</strain>
    </source>
</reference>
<gene>
    <name evidence="1" type="ORF">B0H17DRAFT_1330870</name>
</gene>
<accession>A0AAD7DI32</accession>
<sequence>MVFTTRVQISTLLRYAPTLHSLVPGDIGALEPQIIVALDFMLSTGSRIRGTCRNCRDFWTNAHELDVEYERMYNVPFEVLEEARTSSCAA</sequence>
<dbReference type="AlphaFoldDB" id="A0AAD7DI32"/>
<organism evidence="1 2">
    <name type="scientific">Mycena rosella</name>
    <name type="common">Pink bonnet</name>
    <name type="synonym">Agaricus rosellus</name>
    <dbReference type="NCBI Taxonomy" id="1033263"/>
    <lineage>
        <taxon>Eukaryota</taxon>
        <taxon>Fungi</taxon>
        <taxon>Dikarya</taxon>
        <taxon>Basidiomycota</taxon>
        <taxon>Agaricomycotina</taxon>
        <taxon>Agaricomycetes</taxon>
        <taxon>Agaricomycetidae</taxon>
        <taxon>Agaricales</taxon>
        <taxon>Marasmiineae</taxon>
        <taxon>Mycenaceae</taxon>
        <taxon>Mycena</taxon>
    </lineage>
</organism>
<comment type="caution">
    <text evidence="1">The sequence shown here is derived from an EMBL/GenBank/DDBJ whole genome shotgun (WGS) entry which is preliminary data.</text>
</comment>
<protein>
    <submittedName>
        <fullName evidence="1">Uncharacterized protein</fullName>
    </submittedName>
</protein>
<dbReference type="Proteomes" id="UP001221757">
    <property type="component" value="Unassembled WGS sequence"/>
</dbReference>
<keyword evidence="2" id="KW-1185">Reference proteome</keyword>
<proteinExistence type="predicted"/>
<evidence type="ECO:0000313" key="2">
    <source>
        <dbReference type="Proteomes" id="UP001221757"/>
    </source>
</evidence>
<evidence type="ECO:0000313" key="1">
    <source>
        <dbReference type="EMBL" id="KAJ7692114.1"/>
    </source>
</evidence>
<name>A0AAD7DI32_MYCRO</name>
<dbReference type="EMBL" id="JARKIE010000054">
    <property type="protein sequence ID" value="KAJ7692114.1"/>
    <property type="molecule type" value="Genomic_DNA"/>
</dbReference>